<keyword evidence="1" id="KW-0880">Kelch repeat</keyword>
<keyword evidence="3" id="KW-0732">Signal</keyword>
<feature type="signal peptide" evidence="3">
    <location>
        <begin position="1"/>
        <end position="22"/>
    </location>
</feature>
<evidence type="ECO:0000256" key="2">
    <source>
        <dbReference type="ARBA" id="ARBA00022737"/>
    </source>
</evidence>
<evidence type="ECO:0000313" key="4">
    <source>
        <dbReference type="EMBL" id="KAJ2679023.1"/>
    </source>
</evidence>
<proteinExistence type="predicted"/>
<dbReference type="AlphaFoldDB" id="A0A9W8G9I5"/>
<evidence type="ECO:0000256" key="3">
    <source>
        <dbReference type="SAM" id="SignalP"/>
    </source>
</evidence>
<dbReference type="InterPro" id="IPR015915">
    <property type="entry name" value="Kelch-typ_b-propeller"/>
</dbReference>
<name>A0A9W8G9I5_9FUNG</name>
<reference evidence="4" key="1">
    <citation type="submission" date="2022-07" db="EMBL/GenBank/DDBJ databases">
        <title>Phylogenomic reconstructions and comparative analyses of Kickxellomycotina fungi.</title>
        <authorList>
            <person name="Reynolds N.K."/>
            <person name="Stajich J.E."/>
            <person name="Barry K."/>
            <person name="Grigoriev I.V."/>
            <person name="Crous P."/>
            <person name="Smith M.E."/>
        </authorList>
    </citation>
    <scope>NUCLEOTIDE SEQUENCE</scope>
    <source>
        <strain evidence="4">NRRL 3115</strain>
    </source>
</reference>
<dbReference type="Gene3D" id="2.120.10.80">
    <property type="entry name" value="Kelch-type beta propeller"/>
    <property type="match status" value="2"/>
</dbReference>
<evidence type="ECO:0008006" key="6">
    <source>
        <dbReference type="Google" id="ProtNLM"/>
    </source>
</evidence>
<comment type="caution">
    <text evidence="4">The sequence shown here is derived from an EMBL/GenBank/DDBJ whole genome shotgun (WGS) entry which is preliminary data.</text>
</comment>
<sequence>MGIYLFFICSIIASSFCSVCLAVPASLASATDSPSSSADSLALNAIDNAHSWEFSGAMLSLPRSSIATASVGHMAFFAGGRLQNDTYTDVVDVFDRRTGKWSVSHLSMARSEIGAGSVSGRYAIFAGGLDSTFKPLSLVDVYDTKTNKWTTIHLDTPRGSPRIMDLGSVTAIVGGLSGDLQYLSKAVEYMGTSLDSAASSLQTEYPQFGVAVADKTSGVGIYTSGYQNDRPGDRFNDFEQSNQTSIFTVSGSSASIKVGLPFPSPRWGAGGATANGLFAFGGGHVFSSGDSEPSTTVVDRVDLYDAKTGQWSSNPLSLSVPRDYPLVQAVGDYIVFAGGTDESKDLDILDTRTGSFVEDLQHRPALHTLRTNAAAVTIDNCLLIIAGGLVYQGANATASVEMFNACRS</sequence>
<accession>A0A9W8G9I5</accession>
<dbReference type="EMBL" id="JANBTW010000015">
    <property type="protein sequence ID" value="KAJ2679023.1"/>
    <property type="molecule type" value="Genomic_DNA"/>
</dbReference>
<dbReference type="PANTHER" id="PTHR24412:SF489">
    <property type="entry name" value="RING FINGER DOMAIN AND KELCH REPEAT-CONTAINING PROTEIN DDB_G0271372"/>
    <property type="match status" value="1"/>
</dbReference>
<evidence type="ECO:0000313" key="5">
    <source>
        <dbReference type="Proteomes" id="UP001151518"/>
    </source>
</evidence>
<feature type="chain" id="PRO_5040778396" description="Galactose oxidase" evidence="3">
    <location>
        <begin position="23"/>
        <end position="408"/>
    </location>
</feature>
<keyword evidence="2" id="KW-0677">Repeat</keyword>
<protein>
    <recommendedName>
        <fullName evidence="6">Galactose oxidase</fullName>
    </recommendedName>
</protein>
<dbReference type="OrthoDB" id="432528at2759"/>
<gene>
    <name evidence="4" type="ORF">GGI25_001795</name>
</gene>
<dbReference type="SUPFAM" id="SSF117281">
    <property type="entry name" value="Kelch motif"/>
    <property type="match status" value="2"/>
</dbReference>
<organism evidence="4 5">
    <name type="scientific">Coemansia spiralis</name>
    <dbReference type="NCBI Taxonomy" id="417178"/>
    <lineage>
        <taxon>Eukaryota</taxon>
        <taxon>Fungi</taxon>
        <taxon>Fungi incertae sedis</taxon>
        <taxon>Zoopagomycota</taxon>
        <taxon>Kickxellomycotina</taxon>
        <taxon>Kickxellomycetes</taxon>
        <taxon>Kickxellales</taxon>
        <taxon>Kickxellaceae</taxon>
        <taxon>Coemansia</taxon>
    </lineage>
</organism>
<dbReference type="Proteomes" id="UP001151518">
    <property type="component" value="Unassembled WGS sequence"/>
</dbReference>
<evidence type="ECO:0000256" key="1">
    <source>
        <dbReference type="ARBA" id="ARBA00022441"/>
    </source>
</evidence>
<dbReference type="PANTHER" id="PTHR24412">
    <property type="entry name" value="KELCH PROTEIN"/>
    <property type="match status" value="1"/>
</dbReference>